<reference evidence="1 2" key="1">
    <citation type="submission" date="2023-10" db="EMBL/GenBank/DDBJ databases">
        <authorList>
            <person name="Botero Cardona J."/>
        </authorList>
    </citation>
    <scope>NUCLEOTIDE SEQUENCE [LARGE SCALE GENOMIC DNA]</scope>
    <source>
        <strain evidence="1 2">R-82641</strain>
    </source>
</reference>
<evidence type="ECO:0008006" key="3">
    <source>
        <dbReference type="Google" id="ProtNLM"/>
    </source>
</evidence>
<dbReference type="RefSeq" id="WP_338348319.1">
    <property type="nucleotide sequence ID" value="NZ_CAUZLY010000023.1"/>
</dbReference>
<dbReference type="SUPFAM" id="SSF47413">
    <property type="entry name" value="lambda repressor-like DNA-binding domains"/>
    <property type="match status" value="1"/>
</dbReference>
<evidence type="ECO:0000313" key="2">
    <source>
        <dbReference type="Proteomes" id="UP001314200"/>
    </source>
</evidence>
<dbReference type="InterPro" id="IPR010982">
    <property type="entry name" value="Lambda_DNA-bd_dom_sf"/>
</dbReference>
<protein>
    <recommendedName>
        <fullName evidence="3">HTH cro/C1-type domain-containing protein</fullName>
    </recommendedName>
</protein>
<name>A0ABN9Z037_9LACO</name>
<evidence type="ECO:0000313" key="1">
    <source>
        <dbReference type="EMBL" id="CAK1255101.1"/>
    </source>
</evidence>
<dbReference type="Proteomes" id="UP001314200">
    <property type="component" value="Unassembled WGS sequence"/>
</dbReference>
<gene>
    <name evidence="1" type="ORF">R82641_BJNNKPBH_01594</name>
</gene>
<keyword evidence="2" id="KW-1185">Reference proteome</keyword>
<comment type="caution">
    <text evidence="1">The sequence shown here is derived from an EMBL/GenBank/DDBJ whole genome shotgun (WGS) entry which is preliminary data.</text>
</comment>
<dbReference type="EMBL" id="CAUZLY010000023">
    <property type="protein sequence ID" value="CAK1255101.1"/>
    <property type="molecule type" value="Genomic_DNA"/>
</dbReference>
<sequence>MKTREISDKMADRLRTVRKEHNMSLTDLVISTEVSKTQLIRFYTSDRRIFTEETFEKLWRFAYYYDK</sequence>
<dbReference type="Gene3D" id="1.10.260.40">
    <property type="entry name" value="lambda repressor-like DNA-binding domains"/>
    <property type="match status" value="1"/>
</dbReference>
<organism evidence="1 2">
    <name type="scientific">Fructobacillus cardui</name>
    <dbReference type="NCBI Taxonomy" id="2893170"/>
    <lineage>
        <taxon>Bacteria</taxon>
        <taxon>Bacillati</taxon>
        <taxon>Bacillota</taxon>
        <taxon>Bacilli</taxon>
        <taxon>Lactobacillales</taxon>
        <taxon>Lactobacillaceae</taxon>
        <taxon>Fructobacillus</taxon>
    </lineage>
</organism>
<accession>A0ABN9Z037</accession>
<proteinExistence type="predicted"/>